<evidence type="ECO:0000256" key="1">
    <source>
        <dbReference type="ARBA" id="ARBA00004167"/>
    </source>
</evidence>
<evidence type="ECO:0000256" key="3">
    <source>
        <dbReference type="ARBA" id="ARBA00022859"/>
    </source>
</evidence>
<dbReference type="InterPro" id="IPR037055">
    <property type="entry name" value="MHC_I-like_Ag-recog_sf"/>
</dbReference>
<keyword evidence="6" id="KW-1133">Transmembrane helix</keyword>
<feature type="domain" description="MHC class I-like antigen recognition-like" evidence="7">
    <location>
        <begin position="38"/>
        <end position="90"/>
    </location>
</feature>
<accession>A0ABI7ZA56</accession>
<evidence type="ECO:0000256" key="6">
    <source>
        <dbReference type="SAM" id="Phobius"/>
    </source>
</evidence>
<reference evidence="8" key="2">
    <citation type="submission" date="2025-08" db="UniProtKB">
        <authorList>
            <consortium name="Ensembl"/>
        </authorList>
    </citation>
    <scope>IDENTIFICATION</scope>
    <source>
        <strain evidence="8">breed Abyssinian</strain>
    </source>
</reference>
<evidence type="ECO:0000256" key="5">
    <source>
        <dbReference type="ARBA" id="ARBA00023180"/>
    </source>
</evidence>
<organism evidence="8 9">
    <name type="scientific">Felis catus</name>
    <name type="common">Cat</name>
    <name type="synonym">Felis silvestris catus</name>
    <dbReference type="NCBI Taxonomy" id="9685"/>
    <lineage>
        <taxon>Eukaryota</taxon>
        <taxon>Metazoa</taxon>
        <taxon>Chordata</taxon>
        <taxon>Craniata</taxon>
        <taxon>Vertebrata</taxon>
        <taxon>Euteleostomi</taxon>
        <taxon>Mammalia</taxon>
        <taxon>Eutheria</taxon>
        <taxon>Laurasiatheria</taxon>
        <taxon>Carnivora</taxon>
        <taxon>Feliformia</taxon>
        <taxon>Felidae</taxon>
        <taxon>Felinae</taxon>
        <taxon>Felis</taxon>
    </lineage>
</organism>
<feature type="transmembrane region" description="Helical" evidence="6">
    <location>
        <begin position="132"/>
        <end position="154"/>
    </location>
</feature>
<comment type="subcellular location">
    <subcellularLocation>
        <location evidence="1">Membrane</location>
        <topology evidence="1">Single-pass membrane protein</topology>
    </subcellularLocation>
</comment>
<reference evidence="8 9" key="1">
    <citation type="submission" date="2021-02" db="EMBL/GenBank/DDBJ databases">
        <title>Safari Cat Assemblies.</title>
        <authorList>
            <person name="Bredemeyer K.R."/>
            <person name="Murphy W.J."/>
        </authorList>
    </citation>
    <scope>NUCLEOTIDE SEQUENCE [LARGE SCALE GENOMIC DNA]</scope>
</reference>
<dbReference type="InterPro" id="IPR011161">
    <property type="entry name" value="MHC_I-like_Ag-recog"/>
</dbReference>
<dbReference type="SUPFAM" id="SSF54452">
    <property type="entry name" value="MHC antigen-recognition domain"/>
    <property type="match status" value="1"/>
</dbReference>
<dbReference type="Pfam" id="PF00129">
    <property type="entry name" value="MHC_I"/>
    <property type="match status" value="1"/>
</dbReference>
<sequence length="214" mass="22983">MGILGAPRPALPAASIWDPAPGLEEGRAGSQPLCAHSSHSLRCFHTAVSRTGCGEALYVSVGQVDHTQFLRFHSDAASPRVELWAPWQTEIAKVHAQTSRPNLHTALRHSEAQWSELSPSLSFPEPPRHSNIPIMGIIAGLAVLGAVVTGPGTWRRKSSSRERGEVRVFLHQVAGRVAGGGGEGFKPYVIFQCLAPVLRGTIDTHVLTQLDPVC</sequence>
<keyword evidence="4 6" id="KW-0472">Membrane</keyword>
<dbReference type="PANTHER" id="PTHR16675:SF251">
    <property type="entry name" value="HLA CLASS I HISTOCOMPATIBILITY ANTIGEN, C ALPHA CHAIN"/>
    <property type="match status" value="1"/>
</dbReference>
<keyword evidence="5" id="KW-0325">Glycoprotein</keyword>
<dbReference type="Ensembl" id="ENSFCTT00005058673.1">
    <property type="protein sequence ID" value="ENSFCTP00005043086.1"/>
    <property type="gene ID" value="ENSFCTG00005020456.1"/>
</dbReference>
<evidence type="ECO:0000256" key="4">
    <source>
        <dbReference type="ARBA" id="ARBA00023136"/>
    </source>
</evidence>
<evidence type="ECO:0000256" key="2">
    <source>
        <dbReference type="ARBA" id="ARBA00022451"/>
    </source>
</evidence>
<evidence type="ECO:0000313" key="9">
    <source>
        <dbReference type="Proteomes" id="UP000823872"/>
    </source>
</evidence>
<evidence type="ECO:0000259" key="7">
    <source>
        <dbReference type="Pfam" id="PF00129"/>
    </source>
</evidence>
<proteinExistence type="predicted"/>
<keyword evidence="3" id="KW-0391">Immunity</keyword>
<protein>
    <recommendedName>
        <fullName evidence="7">MHC class I-like antigen recognition-like domain-containing protein</fullName>
    </recommendedName>
</protein>
<keyword evidence="9" id="KW-1185">Reference proteome</keyword>
<dbReference type="InterPro" id="IPR011162">
    <property type="entry name" value="MHC_I/II-like_Ag-recog"/>
</dbReference>
<dbReference type="Proteomes" id="UP000823872">
    <property type="component" value="Chromosome B2"/>
</dbReference>
<dbReference type="Gene3D" id="3.30.500.10">
    <property type="entry name" value="MHC class I-like antigen recognition-like"/>
    <property type="match status" value="1"/>
</dbReference>
<reference evidence="8" key="3">
    <citation type="submission" date="2025-09" db="UniProtKB">
        <authorList>
            <consortium name="Ensembl"/>
        </authorList>
    </citation>
    <scope>IDENTIFICATION</scope>
    <source>
        <strain evidence="8">breed Abyssinian</strain>
    </source>
</reference>
<evidence type="ECO:0000313" key="8">
    <source>
        <dbReference type="Ensembl" id="ENSFCTP00005043086.1"/>
    </source>
</evidence>
<name>A0ABI7ZA56_FELCA</name>
<keyword evidence="6" id="KW-0812">Transmembrane</keyword>
<dbReference type="InterPro" id="IPR050208">
    <property type="entry name" value="MHC_class-I_related"/>
</dbReference>
<keyword evidence="2" id="KW-0490">MHC I</keyword>
<dbReference type="PANTHER" id="PTHR16675">
    <property type="entry name" value="MHC CLASS I-RELATED"/>
    <property type="match status" value="1"/>
</dbReference>